<sequence length="607" mass="66718">MSSPRLSVAICGGGACGLAVLLCLMEELKKSSRVSHIYMCEKQPVIGPGLAYSSACSEAIINMSADTMGLYPGDPSHFSRWVASNHPQLDGARYPPRRIYGQYLVSLFQTAKDDAVAQGIHLEVKEGELIDLCLSGDKFVLRNDNGGKLVVNRVVLALGNFTACTQSHLIGHAGYVDTPWPLHDLSSIPAASRVCVVGSRLSGLDVVLHLAQNDHKGPIYLASRSGCLPSVQSLRGQGYKDTYKLHLLARDLEYDAGISDWDQFFQKRDPLVKLSQDISDAENGTNQWRALADAIAPNLERYWSHLTSKDQLLFLDKWCSMWYTYVHAMPYENALKLQNLLRSKAVKVLQCSRLYQRASGFTITSHDEHIDVDFVVEATGFETNVSQIRSPFLHSILQSRILEAHPVTGLSLDQHTLESTTTPGIYAIGSLSTGVHFYTNGIDRNVAHASRISRHLVGKPVYSPAHVAIILPDGGMGWAGTLCRAITTMVQSNMIPFLYRSVRQCCSREQGSTSSDEFHCGACGNGANLTGQCGDGLKNHSSHDSDRALSHLCQRLGMFTGECFDLNISFLNTLGEHHIDIGLLVQDEPRLVNRKTQVAMEKICMGN</sequence>
<dbReference type="OrthoDB" id="10268103at2759"/>
<dbReference type="KEGG" id="fpu:FPSE_02860"/>
<dbReference type="EMBL" id="AFNW01000064">
    <property type="protein sequence ID" value="EKJ76985.1"/>
    <property type="molecule type" value="Genomic_DNA"/>
</dbReference>
<keyword evidence="3" id="KW-1185">Reference proteome</keyword>
<evidence type="ECO:0000313" key="3">
    <source>
        <dbReference type="Proteomes" id="UP000007978"/>
    </source>
</evidence>
<dbReference type="GeneID" id="20361479"/>
<dbReference type="PANTHER" id="PTHR40254">
    <property type="entry name" value="BLR0577 PROTEIN"/>
    <property type="match status" value="1"/>
</dbReference>
<dbReference type="InterPro" id="IPR052189">
    <property type="entry name" value="L-asp_N-monooxygenase_NS-form"/>
</dbReference>
<dbReference type="RefSeq" id="XP_009254254.1">
    <property type="nucleotide sequence ID" value="XM_009255979.1"/>
</dbReference>
<accession>K3W240</accession>
<reference evidence="2 3" key="1">
    <citation type="journal article" date="2012" name="PLoS Pathog.">
        <title>Comparative pathogenomics reveals horizontally acquired novel virulence genes in fungi infecting cereal hosts.</title>
        <authorList>
            <person name="Gardiner D.M."/>
            <person name="McDonald M.C."/>
            <person name="Covarelli L."/>
            <person name="Solomon P.S."/>
            <person name="Rusu A.G."/>
            <person name="Marshall M."/>
            <person name="Kazan K."/>
            <person name="Chakraborty S."/>
            <person name="McDonald B.A."/>
            <person name="Manners J.M."/>
        </authorList>
    </citation>
    <scope>NUCLEOTIDE SEQUENCE [LARGE SCALE GENOMIC DNA]</scope>
    <source>
        <strain evidence="2 3">CS3096</strain>
    </source>
</reference>
<dbReference type="eggNOG" id="ENOG502RAZB">
    <property type="taxonomic scope" value="Eukaryota"/>
</dbReference>
<proteinExistence type="predicted"/>
<organism evidence="2 3">
    <name type="scientific">Fusarium pseudograminearum (strain CS3096)</name>
    <name type="common">Wheat and barley crown-rot fungus</name>
    <dbReference type="NCBI Taxonomy" id="1028729"/>
    <lineage>
        <taxon>Eukaryota</taxon>
        <taxon>Fungi</taxon>
        <taxon>Dikarya</taxon>
        <taxon>Ascomycota</taxon>
        <taxon>Pezizomycotina</taxon>
        <taxon>Sordariomycetes</taxon>
        <taxon>Hypocreomycetidae</taxon>
        <taxon>Hypocreales</taxon>
        <taxon>Nectriaceae</taxon>
        <taxon>Fusarium</taxon>
    </lineage>
</organism>
<comment type="caution">
    <text evidence="2">The sequence shown here is derived from an EMBL/GenBank/DDBJ whole genome shotgun (WGS) entry which is preliminary data.</text>
</comment>
<feature type="domain" description="FAD-dependent urate hydroxylase HpyO/Asp monooxygenase CreE-like FAD/NAD(P)-binding" evidence="1">
    <location>
        <begin position="9"/>
        <end position="160"/>
    </location>
</feature>
<protein>
    <recommendedName>
        <fullName evidence="1">FAD-dependent urate hydroxylase HpyO/Asp monooxygenase CreE-like FAD/NAD(P)-binding domain-containing protein</fullName>
    </recommendedName>
</protein>
<gene>
    <name evidence="2" type="ORF">FPSE_02860</name>
</gene>
<dbReference type="InterPro" id="IPR036188">
    <property type="entry name" value="FAD/NAD-bd_sf"/>
</dbReference>
<evidence type="ECO:0000259" key="1">
    <source>
        <dbReference type="Pfam" id="PF13454"/>
    </source>
</evidence>
<dbReference type="HOGENOM" id="CLU_020215_1_0_1"/>
<dbReference type="InterPro" id="IPR038732">
    <property type="entry name" value="HpyO/CreE_NAD-binding"/>
</dbReference>
<dbReference type="PROSITE" id="PS51257">
    <property type="entry name" value="PROKAR_LIPOPROTEIN"/>
    <property type="match status" value="1"/>
</dbReference>
<dbReference type="Pfam" id="PF13454">
    <property type="entry name" value="NAD_binding_9"/>
    <property type="match status" value="1"/>
</dbReference>
<dbReference type="PANTHER" id="PTHR40254:SF1">
    <property type="entry name" value="BLR0577 PROTEIN"/>
    <property type="match status" value="1"/>
</dbReference>
<evidence type="ECO:0000313" key="2">
    <source>
        <dbReference type="EMBL" id="EKJ76985.1"/>
    </source>
</evidence>
<dbReference type="AlphaFoldDB" id="K3W240"/>
<dbReference type="Gene3D" id="3.50.50.60">
    <property type="entry name" value="FAD/NAD(P)-binding domain"/>
    <property type="match status" value="1"/>
</dbReference>
<dbReference type="SUPFAM" id="SSF51905">
    <property type="entry name" value="FAD/NAD(P)-binding domain"/>
    <property type="match status" value="1"/>
</dbReference>
<dbReference type="Proteomes" id="UP000007978">
    <property type="component" value="Chromosome 3"/>
</dbReference>
<name>K3W240_FUSPC</name>